<dbReference type="SUPFAM" id="SSF55174">
    <property type="entry name" value="Alpha-L RNA-binding motif"/>
    <property type="match status" value="1"/>
</dbReference>
<dbReference type="InterPro" id="IPR002942">
    <property type="entry name" value="S4_RNA-bd"/>
</dbReference>
<dbReference type="SMART" id="SM00363">
    <property type="entry name" value="S4"/>
    <property type="match status" value="1"/>
</dbReference>
<evidence type="ECO:0000259" key="2">
    <source>
        <dbReference type="SMART" id="SM00363"/>
    </source>
</evidence>
<comment type="caution">
    <text evidence="3">The sequence shown here is derived from an EMBL/GenBank/DDBJ whole genome shotgun (WGS) entry which is preliminary data.</text>
</comment>
<accession>A0A2W0H7V3</accession>
<dbReference type="PROSITE" id="PS50889">
    <property type="entry name" value="S4"/>
    <property type="match status" value="1"/>
</dbReference>
<evidence type="ECO:0000256" key="1">
    <source>
        <dbReference type="PROSITE-ProRule" id="PRU00182"/>
    </source>
</evidence>
<dbReference type="Gene3D" id="3.30.1370.160">
    <property type="match status" value="1"/>
</dbReference>
<feature type="domain" description="RNA-binding S4" evidence="2">
    <location>
        <begin position="181"/>
        <end position="243"/>
    </location>
</feature>
<dbReference type="GO" id="GO:0003723">
    <property type="term" value="F:RNA binding"/>
    <property type="evidence" value="ECO:0007669"/>
    <property type="project" value="UniProtKB-KW"/>
</dbReference>
<keyword evidence="1" id="KW-0694">RNA-binding</keyword>
<evidence type="ECO:0000313" key="4">
    <source>
        <dbReference type="Proteomes" id="UP000248066"/>
    </source>
</evidence>
<dbReference type="Gene3D" id="3.10.290.10">
    <property type="entry name" value="RNA-binding S4 domain"/>
    <property type="match status" value="1"/>
</dbReference>
<dbReference type="Pfam" id="PF17774">
    <property type="entry name" value="YlmH_RBD"/>
    <property type="match status" value="1"/>
</dbReference>
<sequence>MSIYQHFRKEEHAFVDQAAGWKQQVLDQYSPKLTGFLDPRQQQIALSLTGAGGDVKVAFHGGHPDCERKRALFYPDYYVPEKDDYELVLYEIDYPSKFVKIEHPQVLGALMNLGLKREKFGDIVQEHDRLQFVCAKDIAAFAEMNLLKIGRASVRLAEKPLSHIQIPSVTWTKTMLTVSSMRLDVVAAELFKLSRSKSKAMIEAEQAKVNWKVTTDASLQLMSGDMISLRGKGRAKVFEEDGRTKKDKIKLVAGFPSV</sequence>
<dbReference type="RefSeq" id="WP_110517525.1">
    <property type="nucleotide sequence ID" value="NZ_PDOF01000001.1"/>
</dbReference>
<dbReference type="CDD" id="cd00165">
    <property type="entry name" value="S4"/>
    <property type="match status" value="1"/>
</dbReference>
<dbReference type="Proteomes" id="UP000248066">
    <property type="component" value="Unassembled WGS sequence"/>
</dbReference>
<dbReference type="Pfam" id="PF01479">
    <property type="entry name" value="S4"/>
    <property type="match status" value="1"/>
</dbReference>
<gene>
    <name evidence="3" type="ORF">CR205_04930</name>
</gene>
<reference evidence="3 4" key="1">
    <citation type="submission" date="2017-10" db="EMBL/GenBank/DDBJ databases">
        <title>Bacillus sp. nov., a halophilic bacterium isolated from a Yangshapao Lake.</title>
        <authorList>
            <person name="Wang H."/>
        </authorList>
    </citation>
    <scope>NUCLEOTIDE SEQUENCE [LARGE SCALE GENOMIC DNA]</scope>
    <source>
        <strain evidence="3 4">YSP-3</strain>
    </source>
</reference>
<dbReference type="InterPro" id="IPR036986">
    <property type="entry name" value="S4_RNA-bd_sf"/>
</dbReference>
<dbReference type="OrthoDB" id="9812787at2"/>
<dbReference type="InterPro" id="IPR012677">
    <property type="entry name" value="Nucleotide-bd_a/b_plait_sf"/>
</dbReference>
<evidence type="ECO:0000313" key="3">
    <source>
        <dbReference type="EMBL" id="PYZ97943.1"/>
    </source>
</evidence>
<dbReference type="InterPro" id="IPR040591">
    <property type="entry name" value="RqcP2_RBD"/>
</dbReference>
<dbReference type="InterPro" id="IPR048443">
    <property type="entry name" value="RqcP2_N"/>
</dbReference>
<protein>
    <submittedName>
        <fullName evidence="3">RNA-binding protein</fullName>
    </submittedName>
</protein>
<dbReference type="AlphaFoldDB" id="A0A2W0H7V3"/>
<dbReference type="Gene3D" id="3.30.70.330">
    <property type="match status" value="1"/>
</dbReference>
<name>A0A2W0H7V3_9BACI</name>
<proteinExistence type="predicted"/>
<dbReference type="EMBL" id="PDOF01000001">
    <property type="protein sequence ID" value="PYZ97943.1"/>
    <property type="molecule type" value="Genomic_DNA"/>
</dbReference>
<keyword evidence="4" id="KW-1185">Reference proteome</keyword>
<dbReference type="Pfam" id="PF21278">
    <property type="entry name" value="YlmH_1st"/>
    <property type="match status" value="1"/>
</dbReference>
<organism evidence="3 4">
    <name type="scientific">Alteribacter lacisalsi</name>
    <dbReference type="NCBI Taxonomy" id="2045244"/>
    <lineage>
        <taxon>Bacteria</taxon>
        <taxon>Bacillati</taxon>
        <taxon>Bacillota</taxon>
        <taxon>Bacilli</taxon>
        <taxon>Bacillales</taxon>
        <taxon>Bacillaceae</taxon>
        <taxon>Alteribacter</taxon>
    </lineage>
</organism>